<keyword evidence="6" id="KW-0732">Signal</keyword>
<evidence type="ECO:0000256" key="4">
    <source>
        <dbReference type="ARBA" id="ARBA00022614"/>
    </source>
</evidence>
<evidence type="ECO:0000256" key="13">
    <source>
        <dbReference type="SAM" id="Phobius"/>
    </source>
</evidence>
<evidence type="ECO:0000256" key="9">
    <source>
        <dbReference type="ARBA" id="ARBA00023136"/>
    </source>
</evidence>
<keyword evidence="9 13" id="KW-0472">Membrane</keyword>
<dbReference type="EMBL" id="JARAOO010000003">
    <property type="protein sequence ID" value="KAJ7974795.1"/>
    <property type="molecule type" value="Genomic_DNA"/>
</dbReference>
<evidence type="ECO:0000259" key="14">
    <source>
        <dbReference type="Pfam" id="PF08263"/>
    </source>
</evidence>
<dbReference type="InterPro" id="IPR001611">
    <property type="entry name" value="Leu-rich_rpt"/>
</dbReference>
<comment type="caution">
    <text evidence="15">The sequence shown here is derived from an EMBL/GenBank/DDBJ whole genome shotgun (WGS) entry which is preliminary data.</text>
</comment>
<evidence type="ECO:0000256" key="6">
    <source>
        <dbReference type="ARBA" id="ARBA00022729"/>
    </source>
</evidence>
<dbReference type="SMART" id="SM00369">
    <property type="entry name" value="LRR_TYP"/>
    <property type="match status" value="11"/>
</dbReference>
<organism evidence="15 16">
    <name type="scientific">Quillaja saponaria</name>
    <name type="common">Soap bark tree</name>
    <dbReference type="NCBI Taxonomy" id="32244"/>
    <lineage>
        <taxon>Eukaryota</taxon>
        <taxon>Viridiplantae</taxon>
        <taxon>Streptophyta</taxon>
        <taxon>Embryophyta</taxon>
        <taxon>Tracheophyta</taxon>
        <taxon>Spermatophyta</taxon>
        <taxon>Magnoliopsida</taxon>
        <taxon>eudicotyledons</taxon>
        <taxon>Gunneridae</taxon>
        <taxon>Pentapetalae</taxon>
        <taxon>rosids</taxon>
        <taxon>fabids</taxon>
        <taxon>Fabales</taxon>
        <taxon>Quillajaceae</taxon>
        <taxon>Quillaja</taxon>
    </lineage>
</organism>
<dbReference type="SUPFAM" id="SSF52047">
    <property type="entry name" value="RNI-like"/>
    <property type="match status" value="1"/>
</dbReference>
<keyword evidence="4" id="KW-0433">Leucine-rich repeat</keyword>
<dbReference type="SUPFAM" id="SSF52058">
    <property type="entry name" value="L domain-like"/>
    <property type="match status" value="2"/>
</dbReference>
<dbReference type="PRINTS" id="PR00019">
    <property type="entry name" value="LEURICHRPT"/>
</dbReference>
<reference evidence="15" key="1">
    <citation type="journal article" date="2023" name="Science">
        <title>Elucidation of the pathway for biosynthesis of saponin adjuvants from the soapbark tree.</title>
        <authorList>
            <person name="Reed J."/>
            <person name="Orme A."/>
            <person name="El-Demerdash A."/>
            <person name="Owen C."/>
            <person name="Martin L.B.B."/>
            <person name="Misra R.C."/>
            <person name="Kikuchi S."/>
            <person name="Rejzek M."/>
            <person name="Martin A.C."/>
            <person name="Harkess A."/>
            <person name="Leebens-Mack J."/>
            <person name="Louveau T."/>
            <person name="Stephenson M.J."/>
            <person name="Osbourn A."/>
        </authorList>
    </citation>
    <scope>NUCLEOTIDE SEQUENCE</scope>
    <source>
        <strain evidence="15">S10</strain>
    </source>
</reference>
<comment type="similarity">
    <text evidence="2">Belongs to the RLP family.</text>
</comment>
<dbReference type="FunFam" id="3.80.10.10:FF:000383">
    <property type="entry name" value="Leucine-rich repeat receptor protein kinase EMS1"/>
    <property type="match status" value="1"/>
</dbReference>
<name>A0AAD7Q4M6_QUISA</name>
<evidence type="ECO:0000256" key="3">
    <source>
        <dbReference type="ARBA" id="ARBA00022475"/>
    </source>
</evidence>
<sequence>MGRQYLSTVAFVVVFLFIEIVQICMCLRNSSYLLISCVERERQTLLKFKESLQDPSNRLFSWKAGTDCCKWEGVGCDAITGHVINLNLSSCPNWYEKMDSMCNTRRPFKARHVDPSLLELEYLNHLDLSGFNFDGSQIPGLFGSFRKLRYLNLSSSGFSGRIPNTLGNLTDLRVLDLNMLYDYVYPPRFYTCDVDWVSQLSSLQHLDMSGVYLGKVLNLMGVLNSLHSLVHVELVLCGLNNLHIPLGTSINATFLPSVQVLDISYNRFSGPIPDIFQNMTFITHLDLSVNVLKYSVPLWLTKFKYLVYLSLEGNFFTTIQGSLFSFLRKMCQLKLLNLRSNMLQGEIFGVCEQNSSGCARYDLIELDLRSNQIHDHLPSWLEQFKNLMYLRLQSNLLYGFIPPSLGNLSNLRELDLSDFQLNGTIPSNLGQLVNLVFLNLSRNNLIGLIPHSLGQLVNLLVLDLAFNHLYGVIPHNLGQLVSLQYVNLASNHLDGVMPNTLVKNVRHLDVSSNSLEGEFYKILGYNKNINYLDISYNKIKGLLPENVADMMPALSDLLIGNNLIMGSIPNSLCKLKLTTLDLSRNKLSGKIPKCWDGRTLLELINLSSNELSGSIPSSIGNISSLQWLNLSNNSLKGELPLALKNCTNLEILDLGENQFSGHLPSWIGENFSSLQNLRIPKNMFTGSIPRQVCQLYMLKILDFADNCLTGSIPRCLGDLRGMILKKEEEGNQTASAPAPAPYTHDNSWQWPEEGTKQVLKGIERDYTTNRKNLVNMDLSSNSLAGFIPEELTSLSGLIGLNLSHNFLSGVIPNSIGKMKSLESIDFSDNQLVGEIPKTISNLSSLGYLNLSYNNFSGPIPRDRQLTTLGDPSNYAGNPFLCGDSLPKRCPGDYTPQAPARAGHHEDEEDKKEKVWFYFVIALGFVTGFWTVIGVLFFKKNWRHAFFRCIEEAADNVYVTIAIKVARLKKRMANNQAE</sequence>
<dbReference type="GO" id="GO:0005886">
    <property type="term" value="C:plasma membrane"/>
    <property type="evidence" value="ECO:0007669"/>
    <property type="project" value="UniProtKB-SubCell"/>
</dbReference>
<dbReference type="FunFam" id="3.80.10.10:FF:000111">
    <property type="entry name" value="LRR receptor-like serine/threonine-protein kinase ERECTA"/>
    <property type="match status" value="1"/>
</dbReference>
<evidence type="ECO:0000313" key="16">
    <source>
        <dbReference type="Proteomes" id="UP001163823"/>
    </source>
</evidence>
<accession>A0AAD7Q4M6</accession>
<feature type="transmembrane region" description="Helical" evidence="13">
    <location>
        <begin position="914"/>
        <end position="937"/>
    </location>
</feature>
<dbReference type="FunFam" id="3.80.10.10:FF:000095">
    <property type="entry name" value="LRR receptor-like serine/threonine-protein kinase GSO1"/>
    <property type="match status" value="1"/>
</dbReference>
<keyword evidence="5 13" id="KW-0812">Transmembrane</keyword>
<dbReference type="InterPro" id="IPR032675">
    <property type="entry name" value="LRR_dom_sf"/>
</dbReference>
<dbReference type="GO" id="GO:0016301">
    <property type="term" value="F:kinase activity"/>
    <property type="evidence" value="ECO:0007669"/>
    <property type="project" value="UniProtKB-KW"/>
</dbReference>
<evidence type="ECO:0000256" key="11">
    <source>
        <dbReference type="ARBA" id="ARBA00023180"/>
    </source>
</evidence>
<dbReference type="Proteomes" id="UP001163823">
    <property type="component" value="Chromosome 3"/>
</dbReference>
<gene>
    <name evidence="15" type="ORF">O6P43_004813</name>
</gene>
<dbReference type="PANTHER" id="PTHR48063:SF112">
    <property type="entry name" value="RECEPTOR LIKE PROTEIN 30-LIKE"/>
    <property type="match status" value="1"/>
</dbReference>
<dbReference type="AlphaFoldDB" id="A0AAD7Q4M6"/>
<proteinExistence type="inferred from homology"/>
<evidence type="ECO:0000256" key="8">
    <source>
        <dbReference type="ARBA" id="ARBA00022989"/>
    </source>
</evidence>
<feature type="region of interest" description="Disordered" evidence="12">
    <location>
        <begin position="730"/>
        <end position="749"/>
    </location>
</feature>
<keyword evidence="15" id="KW-0808">Transferase</keyword>
<dbReference type="Pfam" id="PF08263">
    <property type="entry name" value="LRRNT_2"/>
    <property type="match status" value="1"/>
</dbReference>
<evidence type="ECO:0000256" key="10">
    <source>
        <dbReference type="ARBA" id="ARBA00023170"/>
    </source>
</evidence>
<dbReference type="SMART" id="SM00365">
    <property type="entry name" value="LRR_SD22"/>
    <property type="match status" value="4"/>
</dbReference>
<evidence type="ECO:0000313" key="15">
    <source>
        <dbReference type="EMBL" id="KAJ7974795.1"/>
    </source>
</evidence>
<dbReference type="Pfam" id="PF00560">
    <property type="entry name" value="LRR_1"/>
    <property type="match status" value="8"/>
</dbReference>
<keyword evidence="10 15" id="KW-0675">Receptor</keyword>
<evidence type="ECO:0000256" key="5">
    <source>
        <dbReference type="ARBA" id="ARBA00022692"/>
    </source>
</evidence>
<keyword evidence="15" id="KW-0418">Kinase</keyword>
<evidence type="ECO:0000256" key="2">
    <source>
        <dbReference type="ARBA" id="ARBA00009592"/>
    </source>
</evidence>
<keyword evidence="16" id="KW-1185">Reference proteome</keyword>
<protein>
    <submittedName>
        <fullName evidence="15">Leucine-rich repeat receptor protein kinase</fullName>
    </submittedName>
</protein>
<dbReference type="Gene3D" id="3.80.10.10">
    <property type="entry name" value="Ribonuclease Inhibitor"/>
    <property type="match status" value="5"/>
</dbReference>
<dbReference type="InterPro" id="IPR003591">
    <property type="entry name" value="Leu-rich_rpt_typical-subtyp"/>
</dbReference>
<evidence type="ECO:0000256" key="12">
    <source>
        <dbReference type="SAM" id="MobiDB-lite"/>
    </source>
</evidence>
<feature type="domain" description="Leucine-rich repeat-containing N-terminal plant-type" evidence="14">
    <location>
        <begin position="40"/>
        <end position="77"/>
    </location>
</feature>
<dbReference type="KEGG" id="qsa:O6P43_004813"/>
<keyword evidence="8 13" id="KW-1133">Transmembrane helix</keyword>
<keyword evidence="7" id="KW-0677">Repeat</keyword>
<dbReference type="InterPro" id="IPR046956">
    <property type="entry name" value="RLP23-like"/>
</dbReference>
<dbReference type="InterPro" id="IPR013210">
    <property type="entry name" value="LRR_N_plant-typ"/>
</dbReference>
<keyword evidence="3" id="KW-1003">Cell membrane</keyword>
<comment type="subcellular location">
    <subcellularLocation>
        <location evidence="1">Cell membrane</location>
        <topology evidence="1">Single-pass type I membrane protein</topology>
    </subcellularLocation>
</comment>
<dbReference type="Pfam" id="PF13855">
    <property type="entry name" value="LRR_8"/>
    <property type="match status" value="3"/>
</dbReference>
<keyword evidence="11" id="KW-0325">Glycoprotein</keyword>
<evidence type="ECO:0000256" key="7">
    <source>
        <dbReference type="ARBA" id="ARBA00022737"/>
    </source>
</evidence>
<dbReference type="PANTHER" id="PTHR48063">
    <property type="entry name" value="LRR RECEPTOR-LIKE KINASE"/>
    <property type="match status" value="1"/>
</dbReference>
<evidence type="ECO:0000256" key="1">
    <source>
        <dbReference type="ARBA" id="ARBA00004251"/>
    </source>
</evidence>